<dbReference type="AlphaFoldDB" id="A0A067GRW2"/>
<reference evidence="1 2" key="1">
    <citation type="submission" date="2014-04" db="EMBL/GenBank/DDBJ databases">
        <authorList>
            <consortium name="International Citrus Genome Consortium"/>
            <person name="Gmitter F."/>
            <person name="Chen C."/>
            <person name="Farmerie W."/>
            <person name="Harkins T."/>
            <person name="Desany B."/>
            <person name="Mohiuddin M."/>
            <person name="Kodira C."/>
            <person name="Borodovsky M."/>
            <person name="Lomsadze A."/>
            <person name="Burns P."/>
            <person name="Jenkins J."/>
            <person name="Prochnik S."/>
            <person name="Shu S."/>
            <person name="Chapman J."/>
            <person name="Pitluck S."/>
            <person name="Schmutz J."/>
            <person name="Rokhsar D."/>
        </authorList>
    </citation>
    <scope>NUCLEOTIDE SEQUENCE</scope>
</reference>
<protein>
    <submittedName>
        <fullName evidence="1">Uncharacterized protein</fullName>
    </submittedName>
</protein>
<evidence type="ECO:0000313" key="1">
    <source>
        <dbReference type="EMBL" id="KDO81420.1"/>
    </source>
</evidence>
<organism evidence="1 2">
    <name type="scientific">Citrus sinensis</name>
    <name type="common">Sweet orange</name>
    <name type="synonym">Citrus aurantium var. sinensis</name>
    <dbReference type="NCBI Taxonomy" id="2711"/>
    <lineage>
        <taxon>Eukaryota</taxon>
        <taxon>Viridiplantae</taxon>
        <taxon>Streptophyta</taxon>
        <taxon>Embryophyta</taxon>
        <taxon>Tracheophyta</taxon>
        <taxon>Spermatophyta</taxon>
        <taxon>Magnoliopsida</taxon>
        <taxon>eudicotyledons</taxon>
        <taxon>Gunneridae</taxon>
        <taxon>Pentapetalae</taxon>
        <taxon>rosids</taxon>
        <taxon>malvids</taxon>
        <taxon>Sapindales</taxon>
        <taxon>Rutaceae</taxon>
        <taxon>Aurantioideae</taxon>
        <taxon>Citrus</taxon>
    </lineage>
</organism>
<name>A0A067GRW2_CITSI</name>
<keyword evidence="2" id="KW-1185">Reference proteome</keyword>
<proteinExistence type="predicted"/>
<evidence type="ECO:0000313" key="2">
    <source>
        <dbReference type="Proteomes" id="UP000027120"/>
    </source>
</evidence>
<gene>
    <name evidence="1" type="ORF">CISIN_1g0251781mg</name>
</gene>
<dbReference type="EMBL" id="KK784876">
    <property type="protein sequence ID" value="KDO81420.1"/>
    <property type="molecule type" value="Genomic_DNA"/>
</dbReference>
<dbReference type="STRING" id="2711.A0A067GRW2"/>
<dbReference type="PANTHER" id="PTHR45000:SF5">
    <property type="entry name" value="CHAPERONE DNAJ-DOMAIN SUPERFAMILY PROTEIN"/>
    <property type="match status" value="1"/>
</dbReference>
<sequence>ERIRRMQSVFNRERNKYKKSYESWRQNDYDNGTYHHHFQRDDWYWKADPSYRQQRTNFRQPPRESESYSLSHHYSVLGLDRLRKAPYTEAEIKVHPLIILLLLGHYWSFDYASAFHLSKGMPADQMLKFGSYNYDKAPKYHGIFFLFIKGCCF</sequence>
<dbReference type="Proteomes" id="UP000027120">
    <property type="component" value="Unassembled WGS sequence"/>
</dbReference>
<dbReference type="PANTHER" id="PTHR45000">
    <property type="entry name" value="CHAPERONE DNAJ-DOMAIN SUPERFAMILY PROTEIN"/>
    <property type="match status" value="1"/>
</dbReference>
<feature type="non-terminal residue" evidence="1">
    <location>
        <position position="1"/>
    </location>
</feature>
<accession>A0A067GRW2</accession>